<proteinExistence type="inferred from homology"/>
<accession>A0ABR3Y1B9</accession>
<evidence type="ECO:0000256" key="6">
    <source>
        <dbReference type="ARBA" id="ARBA00023004"/>
    </source>
</evidence>
<evidence type="ECO:0000256" key="4">
    <source>
        <dbReference type="ARBA" id="ARBA00022723"/>
    </source>
</evidence>
<feature type="region of interest" description="Disordered" evidence="8">
    <location>
        <begin position="420"/>
        <end position="446"/>
    </location>
</feature>
<keyword evidence="4" id="KW-0479">Metal-binding</keyword>
<gene>
    <name evidence="9" type="ORF">Daus18300_000906</name>
</gene>
<evidence type="ECO:0000313" key="10">
    <source>
        <dbReference type="Proteomes" id="UP001583177"/>
    </source>
</evidence>
<evidence type="ECO:0000313" key="9">
    <source>
        <dbReference type="EMBL" id="KAL1881853.1"/>
    </source>
</evidence>
<evidence type="ECO:0000256" key="8">
    <source>
        <dbReference type="SAM" id="MobiDB-lite"/>
    </source>
</evidence>
<dbReference type="InterPro" id="IPR036396">
    <property type="entry name" value="Cyt_P450_sf"/>
</dbReference>
<feature type="compositionally biased region" description="Basic and acidic residues" evidence="8">
    <location>
        <begin position="420"/>
        <end position="438"/>
    </location>
</feature>
<dbReference type="PANTHER" id="PTHR46300:SF1">
    <property type="entry name" value="P450, PUTATIVE (EUROFUNG)-RELATED"/>
    <property type="match status" value="1"/>
</dbReference>
<comment type="caution">
    <text evidence="9">The sequence shown here is derived from an EMBL/GenBank/DDBJ whole genome shotgun (WGS) entry which is preliminary data.</text>
</comment>
<dbReference type="InterPro" id="IPR002401">
    <property type="entry name" value="Cyt_P450_E_grp-I"/>
</dbReference>
<dbReference type="Gene3D" id="1.10.630.10">
    <property type="entry name" value="Cytochrome P450"/>
    <property type="match status" value="1"/>
</dbReference>
<dbReference type="Proteomes" id="UP001583177">
    <property type="component" value="Unassembled WGS sequence"/>
</dbReference>
<dbReference type="PANTHER" id="PTHR46300">
    <property type="entry name" value="P450, PUTATIVE (EUROFUNG)-RELATED-RELATED"/>
    <property type="match status" value="1"/>
</dbReference>
<evidence type="ECO:0000256" key="7">
    <source>
        <dbReference type="ARBA" id="ARBA00023033"/>
    </source>
</evidence>
<reference evidence="9 10" key="1">
    <citation type="journal article" date="2024" name="IMA Fungus">
        <title>IMA Genome - F19 : A genome assembly and annotation guide to empower mycologists, including annotated draft genome sequences of Ceratocystis pirilliformis, Diaporthe australafricana, Fusarium ophioides, Paecilomyces lecythidis, and Sporothrix stenoceras.</title>
        <authorList>
            <person name="Aylward J."/>
            <person name="Wilson A.M."/>
            <person name="Visagie C.M."/>
            <person name="Spraker J."/>
            <person name="Barnes I."/>
            <person name="Buitendag C."/>
            <person name="Ceriani C."/>
            <person name="Del Mar Angel L."/>
            <person name="du Plessis D."/>
            <person name="Fuchs T."/>
            <person name="Gasser K."/>
            <person name="Kramer D."/>
            <person name="Li W."/>
            <person name="Munsamy K."/>
            <person name="Piso A."/>
            <person name="Price J.L."/>
            <person name="Sonnekus B."/>
            <person name="Thomas C."/>
            <person name="van der Nest A."/>
            <person name="van Dijk A."/>
            <person name="van Heerden A."/>
            <person name="van Vuuren N."/>
            <person name="Yilmaz N."/>
            <person name="Duong T.A."/>
            <person name="van der Merwe N.A."/>
            <person name="Wingfield M.J."/>
            <person name="Wingfield B.D."/>
        </authorList>
    </citation>
    <scope>NUCLEOTIDE SEQUENCE [LARGE SCALE GENOMIC DNA]</scope>
    <source>
        <strain evidence="9 10">CMW 18300</strain>
    </source>
</reference>
<protein>
    <recommendedName>
        <fullName evidence="11">Cytochrome P450</fullName>
    </recommendedName>
</protein>
<evidence type="ECO:0008006" key="11">
    <source>
        <dbReference type="Google" id="ProtNLM"/>
    </source>
</evidence>
<dbReference type="SUPFAM" id="SSF48264">
    <property type="entry name" value="Cytochrome P450"/>
    <property type="match status" value="1"/>
</dbReference>
<keyword evidence="10" id="KW-1185">Reference proteome</keyword>
<name>A0ABR3Y1B9_9PEZI</name>
<keyword evidence="5" id="KW-0560">Oxidoreductase</keyword>
<dbReference type="CDD" id="cd11065">
    <property type="entry name" value="CYP64-like"/>
    <property type="match status" value="1"/>
</dbReference>
<keyword evidence="6" id="KW-0408">Iron</keyword>
<comment type="similarity">
    <text evidence="2">Belongs to the cytochrome P450 family.</text>
</comment>
<evidence type="ECO:0000256" key="5">
    <source>
        <dbReference type="ARBA" id="ARBA00023002"/>
    </source>
</evidence>
<dbReference type="PRINTS" id="PR00385">
    <property type="entry name" value="P450"/>
</dbReference>
<sequence length="558" mass="62452">MLTQVALAVVALAAVLLFNHLLALLTTNSPKSRPLPLPPGPPGLPVIGNVHQNPKSHAWLQWHQWSKQYGPIIYLNMLGQPIIVLHSAKAAQDLFARRGAIYSDRPRLVLAGELALKGLHLVLMPYDARYKLHQRLEAPLLSPRAASSYQSLLDLETKQLLFDVLTSATSPLGVDYHHQLERTMASVTYALMYGYRLPTGREPELVRAHRIMKEFAAMMSDTNLVDVLPFLEKLPIPWPWRRRAEKHFQEQRDLHTTNLHRALGNPGWNFAKEMAASAEAKQMDEEEFAFDIGILADAALETTVLTGNWFVVAWLTQNKTSGFVTKAQKLLDEVVGRQRLPTFADRPNLAYIDAIVEEVLRWRPIGITGIPHVTKVEDQYEGLRIPAGTIVFANQWSITRDEETFGGNADAFVPERWLADGDGAHHRGPGDDKARPKSDGAAPLRDMPSTGFGFGRRICTGQHIARNELWMQVATLLWAFDLEGAVDSKTGERIEVDPMAMAESLIIRPLPFNALFRPRGAWVEHLILKQCDTTGEDFVDLLEKIGQDRAPRGNGLQC</sequence>
<keyword evidence="7" id="KW-0503">Monooxygenase</keyword>
<dbReference type="PRINTS" id="PR00463">
    <property type="entry name" value="EP450I"/>
</dbReference>
<dbReference type="EMBL" id="JAWRVE010000005">
    <property type="protein sequence ID" value="KAL1881853.1"/>
    <property type="molecule type" value="Genomic_DNA"/>
</dbReference>
<comment type="cofactor">
    <cofactor evidence="1">
        <name>heme</name>
        <dbReference type="ChEBI" id="CHEBI:30413"/>
    </cofactor>
</comment>
<dbReference type="InterPro" id="IPR001128">
    <property type="entry name" value="Cyt_P450"/>
</dbReference>
<dbReference type="Pfam" id="PF00067">
    <property type="entry name" value="p450"/>
    <property type="match status" value="1"/>
</dbReference>
<organism evidence="9 10">
    <name type="scientific">Diaporthe australafricana</name>
    <dbReference type="NCBI Taxonomy" id="127596"/>
    <lineage>
        <taxon>Eukaryota</taxon>
        <taxon>Fungi</taxon>
        <taxon>Dikarya</taxon>
        <taxon>Ascomycota</taxon>
        <taxon>Pezizomycotina</taxon>
        <taxon>Sordariomycetes</taxon>
        <taxon>Sordariomycetidae</taxon>
        <taxon>Diaporthales</taxon>
        <taxon>Diaporthaceae</taxon>
        <taxon>Diaporthe</taxon>
    </lineage>
</organism>
<evidence type="ECO:0000256" key="1">
    <source>
        <dbReference type="ARBA" id="ARBA00001971"/>
    </source>
</evidence>
<evidence type="ECO:0000256" key="3">
    <source>
        <dbReference type="ARBA" id="ARBA00022617"/>
    </source>
</evidence>
<dbReference type="InterPro" id="IPR050364">
    <property type="entry name" value="Cytochrome_P450_fung"/>
</dbReference>
<keyword evidence="3" id="KW-0349">Heme</keyword>
<evidence type="ECO:0000256" key="2">
    <source>
        <dbReference type="ARBA" id="ARBA00010617"/>
    </source>
</evidence>